<name>A0AAV7NNE4_PLEWA</name>
<dbReference type="Proteomes" id="UP001066276">
    <property type="component" value="Chromosome 8"/>
</dbReference>
<proteinExistence type="predicted"/>
<reference evidence="1" key="1">
    <citation type="journal article" date="2022" name="bioRxiv">
        <title>Sequencing and chromosome-scale assembly of the giantPleurodeles waltlgenome.</title>
        <authorList>
            <person name="Brown T."/>
            <person name="Elewa A."/>
            <person name="Iarovenko S."/>
            <person name="Subramanian E."/>
            <person name="Araus A.J."/>
            <person name="Petzold A."/>
            <person name="Susuki M."/>
            <person name="Suzuki K.-i.T."/>
            <person name="Hayashi T."/>
            <person name="Toyoda A."/>
            <person name="Oliveira C."/>
            <person name="Osipova E."/>
            <person name="Leigh N.D."/>
            <person name="Simon A."/>
            <person name="Yun M.H."/>
        </authorList>
    </citation>
    <scope>NUCLEOTIDE SEQUENCE</scope>
    <source>
        <strain evidence="1">20211129_DDA</strain>
        <tissue evidence="1">Liver</tissue>
    </source>
</reference>
<dbReference type="Gene3D" id="2.30.30.850">
    <property type="match status" value="1"/>
</dbReference>
<evidence type="ECO:0000313" key="2">
    <source>
        <dbReference type="Proteomes" id="UP001066276"/>
    </source>
</evidence>
<accession>A0AAV7NNE4</accession>
<evidence type="ECO:0000313" key="1">
    <source>
        <dbReference type="EMBL" id="KAJ1116209.1"/>
    </source>
</evidence>
<dbReference type="EMBL" id="JANPWB010000012">
    <property type="protein sequence ID" value="KAJ1116209.1"/>
    <property type="molecule type" value="Genomic_DNA"/>
</dbReference>
<gene>
    <name evidence="1" type="ORF">NDU88_004427</name>
</gene>
<comment type="caution">
    <text evidence="1">The sequence shown here is derived from an EMBL/GenBank/DDBJ whole genome shotgun (WGS) entry which is preliminary data.</text>
</comment>
<organism evidence="1 2">
    <name type="scientific">Pleurodeles waltl</name>
    <name type="common">Iberian ribbed newt</name>
    <dbReference type="NCBI Taxonomy" id="8319"/>
    <lineage>
        <taxon>Eukaryota</taxon>
        <taxon>Metazoa</taxon>
        <taxon>Chordata</taxon>
        <taxon>Craniata</taxon>
        <taxon>Vertebrata</taxon>
        <taxon>Euteleostomi</taxon>
        <taxon>Amphibia</taxon>
        <taxon>Batrachia</taxon>
        <taxon>Caudata</taxon>
        <taxon>Salamandroidea</taxon>
        <taxon>Salamandridae</taxon>
        <taxon>Pleurodelinae</taxon>
        <taxon>Pleurodeles</taxon>
    </lineage>
</organism>
<keyword evidence="2" id="KW-1185">Reference proteome</keyword>
<protein>
    <submittedName>
        <fullName evidence="1">Uncharacterized protein</fullName>
    </submittedName>
</protein>
<dbReference type="AlphaFoldDB" id="A0AAV7NNE4"/>
<sequence length="224" mass="25071">MPTPLTIARHRTDAQKTAEVLGQEMSSYLSQLLKSVKFFFKQVARQEKCTNAAQQTSPISVGQQVYIRNFVRRWKDSKFEGPYLVTQSTPTAVKIIIYSCSFKRVKARPGALWYCRTSRRGFAGKILEEEACRSEQTLRLDLPVGVGACLTRKDEVQVAPYLDHSGALQAVHIIVTSKAAVSRWIFLLLLLREIHCEGERMSSAVKLALVPPAPNAQPDGATHR</sequence>